<proteinExistence type="predicted"/>
<keyword evidence="3" id="KW-1185">Reference proteome</keyword>
<evidence type="ECO:0000313" key="2">
    <source>
        <dbReference type="EMBL" id="TKR73644.1"/>
    </source>
</evidence>
<feature type="compositionally biased region" description="Polar residues" evidence="1">
    <location>
        <begin position="147"/>
        <end position="156"/>
    </location>
</feature>
<dbReference type="Proteomes" id="UP000298663">
    <property type="component" value="Unassembled WGS sequence"/>
</dbReference>
<feature type="compositionally biased region" description="Polar residues" evidence="1">
    <location>
        <begin position="240"/>
        <end position="253"/>
    </location>
</feature>
<feature type="region of interest" description="Disordered" evidence="1">
    <location>
        <begin position="237"/>
        <end position="381"/>
    </location>
</feature>
<organism evidence="2 3">
    <name type="scientific">Steinernema carpocapsae</name>
    <name type="common">Entomopathogenic nematode</name>
    <dbReference type="NCBI Taxonomy" id="34508"/>
    <lineage>
        <taxon>Eukaryota</taxon>
        <taxon>Metazoa</taxon>
        <taxon>Ecdysozoa</taxon>
        <taxon>Nematoda</taxon>
        <taxon>Chromadorea</taxon>
        <taxon>Rhabditida</taxon>
        <taxon>Tylenchina</taxon>
        <taxon>Panagrolaimomorpha</taxon>
        <taxon>Strongyloidoidea</taxon>
        <taxon>Steinernematidae</taxon>
        <taxon>Steinernema</taxon>
    </lineage>
</organism>
<name>A0A4U5MV72_STECR</name>
<evidence type="ECO:0000313" key="3">
    <source>
        <dbReference type="Proteomes" id="UP000298663"/>
    </source>
</evidence>
<feature type="compositionally biased region" description="Low complexity" evidence="1">
    <location>
        <begin position="308"/>
        <end position="319"/>
    </location>
</feature>
<sequence>MAPPDRTPGEPEVPLTISELQWLQSVMESVPNVQNLPENIQMELVTAIAFVEDFVVKLQREAMYCSPPLQVSQQASSLQAPAPVEARVPVEVLAHPQAPAPMHAYQQASPLQAPLPVEARVPPPAPAALQARVPVEAPAPPQAPIPTQSFQPQRGHSATARGGFKNTGPLRPLFRAPTPAGVPTTQGSFDSPEPPQVLQLQAPPLPACIQRGHPATARGGFKNTGPLRPLFRASDPVQAPLSQQAPSPTQASLQMPPPLTTRIERGVPATGRGGFKDTASQCPSTLAPRPPPLMARVPVGSPAPPQALAPTQAFQQQPPSLTTRFERGVPVTGRGGFNDTASQRPSTLGPGPPLQARLPLQPRVPDQAPPLPWARAPSQSH</sequence>
<gene>
    <name evidence="2" type="ORF">L596_020931</name>
</gene>
<reference evidence="2 3" key="1">
    <citation type="journal article" date="2015" name="Genome Biol.">
        <title>Comparative genomics of Steinernema reveals deeply conserved gene regulatory networks.</title>
        <authorList>
            <person name="Dillman A.R."/>
            <person name="Macchietto M."/>
            <person name="Porter C.F."/>
            <person name="Rogers A."/>
            <person name="Williams B."/>
            <person name="Antoshechkin I."/>
            <person name="Lee M.M."/>
            <person name="Goodwin Z."/>
            <person name="Lu X."/>
            <person name="Lewis E.E."/>
            <person name="Goodrich-Blair H."/>
            <person name="Stock S.P."/>
            <person name="Adams B.J."/>
            <person name="Sternberg P.W."/>
            <person name="Mortazavi A."/>
        </authorList>
    </citation>
    <scope>NUCLEOTIDE SEQUENCE [LARGE SCALE GENOMIC DNA]</scope>
    <source>
        <strain evidence="2 3">ALL</strain>
    </source>
</reference>
<feature type="region of interest" description="Disordered" evidence="1">
    <location>
        <begin position="137"/>
        <end position="173"/>
    </location>
</feature>
<accession>A0A4U5MV72</accession>
<feature type="compositionally biased region" description="Low complexity" evidence="1">
    <location>
        <begin position="354"/>
        <end position="365"/>
    </location>
</feature>
<dbReference type="EMBL" id="AZBU02000006">
    <property type="protein sequence ID" value="TKR73644.1"/>
    <property type="molecule type" value="Genomic_DNA"/>
</dbReference>
<protein>
    <submittedName>
        <fullName evidence="2">Uncharacterized protein</fullName>
    </submittedName>
</protein>
<reference evidence="2 3" key="2">
    <citation type="journal article" date="2019" name="G3 (Bethesda)">
        <title>Hybrid Assembly of the Genome of the Entomopathogenic Nematode Steinernema carpocapsae Identifies the X-Chromosome.</title>
        <authorList>
            <person name="Serra L."/>
            <person name="Macchietto M."/>
            <person name="Macias-Munoz A."/>
            <person name="McGill C.J."/>
            <person name="Rodriguez I.M."/>
            <person name="Rodriguez B."/>
            <person name="Murad R."/>
            <person name="Mortazavi A."/>
        </authorList>
    </citation>
    <scope>NUCLEOTIDE SEQUENCE [LARGE SCALE GENOMIC DNA]</scope>
    <source>
        <strain evidence="2 3">ALL</strain>
    </source>
</reference>
<dbReference type="AlphaFoldDB" id="A0A4U5MV72"/>
<evidence type="ECO:0000256" key="1">
    <source>
        <dbReference type="SAM" id="MobiDB-lite"/>
    </source>
</evidence>
<comment type="caution">
    <text evidence="2">The sequence shown here is derived from an EMBL/GenBank/DDBJ whole genome shotgun (WGS) entry which is preliminary data.</text>
</comment>